<keyword evidence="1" id="KW-0472">Membrane</keyword>
<evidence type="ECO:0000313" key="3">
    <source>
        <dbReference type="Proteomes" id="UP000276301"/>
    </source>
</evidence>
<keyword evidence="1" id="KW-1133">Transmembrane helix</keyword>
<name>A0A498CNJ0_9FIRM</name>
<sequence length="68" mass="7382">MDCSKNQPCESLRALEQKVDGKFREYDGRLGDGEVSFAVIKTKLNLILGILAAIGGCLVPVLLNLIFS</sequence>
<proteinExistence type="predicted"/>
<evidence type="ECO:0008006" key="4">
    <source>
        <dbReference type="Google" id="ProtNLM"/>
    </source>
</evidence>
<dbReference type="RefSeq" id="WP_121586939.1">
    <property type="nucleotide sequence ID" value="NZ_DBFSDP010000001.1"/>
</dbReference>
<gene>
    <name evidence="2" type="ORF">D4A47_08300</name>
</gene>
<reference evidence="2 3" key="1">
    <citation type="submission" date="2018-10" db="EMBL/GenBank/DDBJ databases">
        <title>Anaerotruncus faecis sp. nov., isolated from human feces.</title>
        <authorList>
            <person name="Wang Y.-J."/>
        </authorList>
    </citation>
    <scope>NUCLEOTIDE SEQUENCE [LARGE SCALE GENOMIC DNA]</scope>
    <source>
        <strain evidence="2 3">22A2-44</strain>
    </source>
</reference>
<protein>
    <recommendedName>
        <fullName evidence="4">Tetrahydromethanopterin S-methyltransferase</fullName>
    </recommendedName>
</protein>
<feature type="transmembrane region" description="Helical" evidence="1">
    <location>
        <begin position="46"/>
        <end position="67"/>
    </location>
</feature>
<accession>A0A498CNJ0</accession>
<dbReference type="EMBL" id="RCHT01000013">
    <property type="protein sequence ID" value="RLL10634.1"/>
    <property type="molecule type" value="Genomic_DNA"/>
</dbReference>
<evidence type="ECO:0000313" key="2">
    <source>
        <dbReference type="EMBL" id="RLL10634.1"/>
    </source>
</evidence>
<keyword evidence="1" id="KW-0812">Transmembrane</keyword>
<dbReference type="AlphaFoldDB" id="A0A498CNJ0"/>
<comment type="caution">
    <text evidence="2">The sequence shown here is derived from an EMBL/GenBank/DDBJ whole genome shotgun (WGS) entry which is preliminary data.</text>
</comment>
<organism evidence="2 3">
    <name type="scientific">Anaerotruncus massiliensis</name>
    <name type="common">ex Liu et al. 2021</name>
    <dbReference type="NCBI Taxonomy" id="2321404"/>
    <lineage>
        <taxon>Bacteria</taxon>
        <taxon>Bacillati</taxon>
        <taxon>Bacillota</taxon>
        <taxon>Clostridia</taxon>
        <taxon>Eubacteriales</taxon>
        <taxon>Oscillospiraceae</taxon>
        <taxon>Anaerotruncus</taxon>
    </lineage>
</organism>
<keyword evidence="3" id="KW-1185">Reference proteome</keyword>
<evidence type="ECO:0000256" key="1">
    <source>
        <dbReference type="SAM" id="Phobius"/>
    </source>
</evidence>
<dbReference type="Proteomes" id="UP000276301">
    <property type="component" value="Unassembled WGS sequence"/>
</dbReference>